<evidence type="ECO:0000256" key="8">
    <source>
        <dbReference type="ARBA" id="ARBA00022946"/>
    </source>
</evidence>
<evidence type="ECO:0000256" key="10">
    <source>
        <dbReference type="ARBA" id="ARBA00023002"/>
    </source>
</evidence>
<dbReference type="PANTHER" id="PTHR10617">
    <property type="entry name" value="ELECTRON TRANSFER FLAVOPROTEIN-UBIQUINONE OXIDOREDUCTASE"/>
    <property type="match status" value="1"/>
</dbReference>
<keyword evidence="12 15" id="KW-0411">Iron-sulfur</keyword>
<comment type="catalytic activity">
    <reaction evidence="15">
        <text>a ubiquinone + reduced [electron-transfer flavoprotein] = a ubiquinol + oxidized [electron-transfer flavoprotein] + H(+)</text>
        <dbReference type="Rhea" id="RHEA:24052"/>
        <dbReference type="Rhea" id="RHEA-COMP:9565"/>
        <dbReference type="Rhea" id="RHEA-COMP:9566"/>
        <dbReference type="Rhea" id="RHEA-COMP:10685"/>
        <dbReference type="Rhea" id="RHEA-COMP:10686"/>
        <dbReference type="ChEBI" id="CHEBI:15378"/>
        <dbReference type="ChEBI" id="CHEBI:16389"/>
        <dbReference type="ChEBI" id="CHEBI:17976"/>
        <dbReference type="ChEBI" id="CHEBI:57692"/>
        <dbReference type="ChEBI" id="CHEBI:58307"/>
        <dbReference type="EC" id="1.5.5.1"/>
    </reaction>
</comment>
<comment type="cofactor">
    <cofactor evidence="1 15">
        <name>FAD</name>
        <dbReference type="ChEBI" id="CHEBI:57692"/>
    </cofactor>
</comment>
<keyword evidence="14" id="KW-0472">Membrane</keyword>
<accession>A0A1K9Z5X3</accession>
<evidence type="ECO:0000256" key="4">
    <source>
        <dbReference type="ARBA" id="ARBA00022448"/>
    </source>
</evidence>
<sequence>MKHESMEFDVVIVGAGPAGLSAACRLRQLALESGTKLSVCVLEKAADIGGHTLAGTVFESRALDELFPDWRDLSSPVINAVKRDETWLLKNATTARRVPSMLVPSSLDNKHNYIISLGELCIWLAQQAQDLGVEVFTGFAANNLTFNEDGSVKGVITGNMGCDKHGKEKDNFMQGIELIGKYTLLTEGSRGHLGKQLIEKYKLDKDVDPQHYGLGIKELWQIDPALHHPGFVMHSIGWPLAEHGATSGAFLYHLGKDQVYVGLITDLNYQNPNLSPFDEFQRLKLHPAFSRYLKGGKRLAYGARTITKGGYNSLPKMVFPGGLLLGCDAGTLNAAKLKGTHTAMKTGMVGAETVFSAIVLNKESLDNFTLLYETSWVYQELYQSRNFAPITHRCNAMLGITWFEQNILHKSLPFTLHDSKADHSQLQKVRSATDIIYPKPDNKLTFDRLSSVFLANIQYDADQPCHLKLTDPSIPMCSNLPRFAEPAQRYCPTAVYEIVTIDKEVKFQINAENCIHCKACDIKDPSQNITWTPPEGGSGPNYSGM</sequence>
<dbReference type="PROSITE" id="PS51379">
    <property type="entry name" value="4FE4S_FER_2"/>
    <property type="match status" value="1"/>
</dbReference>
<dbReference type="EC" id="1.5.5.1" evidence="15"/>
<comment type="subcellular location">
    <subcellularLocation>
        <location evidence="3">Membrane</location>
    </subcellularLocation>
</comment>
<evidence type="ECO:0000313" key="17">
    <source>
        <dbReference type="EMBL" id="SGY91764.1"/>
    </source>
</evidence>
<protein>
    <recommendedName>
        <fullName evidence="15">Electron transfer flavoprotein-ubiquinone oxidoreductase</fullName>
        <shortName evidence="15">ETF-QO</shortName>
        <ecNumber evidence="15">1.5.5.1</ecNumber>
    </recommendedName>
</protein>
<evidence type="ECO:0000256" key="11">
    <source>
        <dbReference type="ARBA" id="ARBA00023004"/>
    </source>
</evidence>
<gene>
    <name evidence="17" type="ORF">NVI5450_1280</name>
</gene>
<evidence type="ECO:0000256" key="14">
    <source>
        <dbReference type="ARBA" id="ARBA00023136"/>
    </source>
</evidence>
<feature type="domain" description="4Fe-4S ferredoxin-type" evidence="16">
    <location>
        <begin position="505"/>
        <end position="534"/>
    </location>
</feature>
<reference evidence="17 18" key="1">
    <citation type="submission" date="2016-11" db="EMBL/GenBank/DDBJ databases">
        <authorList>
            <person name="Jaros S."/>
            <person name="Januszkiewicz K."/>
            <person name="Wedrychowicz H."/>
        </authorList>
    </citation>
    <scope>NUCLEOTIDE SEQUENCE [LARGE SCALE GENOMIC DNA]</scope>
    <source>
        <strain evidence="17">NVI 5450</strain>
    </source>
</reference>
<evidence type="ECO:0000259" key="16">
    <source>
        <dbReference type="PROSITE" id="PS51379"/>
    </source>
</evidence>
<evidence type="ECO:0000256" key="3">
    <source>
        <dbReference type="ARBA" id="ARBA00004370"/>
    </source>
</evidence>
<evidence type="ECO:0000256" key="6">
    <source>
        <dbReference type="ARBA" id="ARBA00022723"/>
    </source>
</evidence>
<dbReference type="Gene3D" id="3.30.70.20">
    <property type="match status" value="1"/>
</dbReference>
<proteinExistence type="predicted"/>
<organism evidence="17 18">
    <name type="scientific">Moritella viscosa</name>
    <dbReference type="NCBI Taxonomy" id="80854"/>
    <lineage>
        <taxon>Bacteria</taxon>
        <taxon>Pseudomonadati</taxon>
        <taxon>Pseudomonadota</taxon>
        <taxon>Gammaproteobacteria</taxon>
        <taxon>Alteromonadales</taxon>
        <taxon>Moritellaceae</taxon>
        <taxon>Moritella</taxon>
    </lineage>
</organism>
<keyword evidence="7 15" id="KW-0274">FAD</keyword>
<dbReference type="EMBL" id="FPLD01000042">
    <property type="protein sequence ID" value="SGY91764.1"/>
    <property type="molecule type" value="Genomic_DNA"/>
</dbReference>
<keyword evidence="9 15" id="KW-0249">Electron transport</keyword>
<dbReference type="Gene3D" id="3.50.50.60">
    <property type="entry name" value="FAD/NAD(P)-binding domain"/>
    <property type="match status" value="1"/>
</dbReference>
<dbReference type="GO" id="GO:0004174">
    <property type="term" value="F:electron-transferring-flavoprotein dehydrogenase activity"/>
    <property type="evidence" value="ECO:0007669"/>
    <property type="project" value="UniProtKB-UniRule"/>
</dbReference>
<dbReference type="InterPro" id="IPR040156">
    <property type="entry name" value="ETF-QO"/>
</dbReference>
<name>A0A1K9Z5X3_9GAMM</name>
<dbReference type="Pfam" id="PF05187">
    <property type="entry name" value="Fer4_ETF_QO"/>
    <property type="match status" value="1"/>
</dbReference>
<keyword evidence="10 15" id="KW-0560">Oxidoreductase</keyword>
<evidence type="ECO:0000256" key="12">
    <source>
        <dbReference type="ARBA" id="ARBA00023014"/>
    </source>
</evidence>
<dbReference type="GO" id="GO:0016020">
    <property type="term" value="C:membrane"/>
    <property type="evidence" value="ECO:0007669"/>
    <property type="project" value="UniProtKB-SubCell"/>
</dbReference>
<dbReference type="SUPFAM" id="SSF51905">
    <property type="entry name" value="FAD/NAD(P)-binding domain"/>
    <property type="match status" value="1"/>
</dbReference>
<dbReference type="Pfam" id="PF21162">
    <property type="entry name" value="ETFQO_UQ-bd"/>
    <property type="match status" value="1"/>
</dbReference>
<dbReference type="GO" id="GO:0051539">
    <property type="term" value="F:4 iron, 4 sulfur cluster binding"/>
    <property type="evidence" value="ECO:0007669"/>
    <property type="project" value="UniProtKB-UniRule"/>
</dbReference>
<dbReference type="InterPro" id="IPR049398">
    <property type="entry name" value="ETF-QO/FixC_UQ-bd"/>
</dbReference>
<evidence type="ECO:0000256" key="7">
    <source>
        <dbReference type="ARBA" id="ARBA00022827"/>
    </source>
</evidence>
<comment type="function">
    <text evidence="2 15">Accepts electrons from ETF and reduces ubiquinone.</text>
</comment>
<dbReference type="SUPFAM" id="SSF54373">
    <property type="entry name" value="FAD-linked reductases, C-terminal domain"/>
    <property type="match status" value="1"/>
</dbReference>
<dbReference type="SUPFAM" id="SSF54862">
    <property type="entry name" value="4Fe-4S ferredoxins"/>
    <property type="match status" value="1"/>
</dbReference>
<evidence type="ECO:0000256" key="9">
    <source>
        <dbReference type="ARBA" id="ARBA00022982"/>
    </source>
</evidence>
<dbReference type="RefSeq" id="WP_075518060.1">
    <property type="nucleotide sequence ID" value="NZ_FPLD01000042.1"/>
</dbReference>
<dbReference type="Proteomes" id="UP000183794">
    <property type="component" value="Unassembled WGS sequence"/>
</dbReference>
<keyword evidence="6 15" id="KW-0479">Metal-binding</keyword>
<evidence type="ECO:0000256" key="5">
    <source>
        <dbReference type="ARBA" id="ARBA00022630"/>
    </source>
</evidence>
<dbReference type="GO" id="GO:0046872">
    <property type="term" value="F:metal ion binding"/>
    <property type="evidence" value="ECO:0007669"/>
    <property type="project" value="UniProtKB-KW"/>
</dbReference>
<keyword evidence="13 15" id="KW-0830">Ubiquinone</keyword>
<dbReference type="InterPro" id="IPR036188">
    <property type="entry name" value="FAD/NAD-bd_sf"/>
</dbReference>
<evidence type="ECO:0000256" key="1">
    <source>
        <dbReference type="ARBA" id="ARBA00001974"/>
    </source>
</evidence>
<comment type="cofactor">
    <cofactor evidence="15">
        <name>[4Fe-4S] cluster</name>
        <dbReference type="ChEBI" id="CHEBI:49883"/>
    </cofactor>
    <text evidence="15">Binds 1 [4Fe-4S] cluster.</text>
</comment>
<dbReference type="InterPro" id="IPR007859">
    <property type="entry name" value="ETF-QO/FixX_C"/>
</dbReference>
<dbReference type="FunFam" id="3.30.70.20:FF:000015">
    <property type="entry name" value="Electron transfer flavoprotein-ubiquinone oxidoreductase"/>
    <property type="match status" value="1"/>
</dbReference>
<dbReference type="PANTHER" id="PTHR10617:SF107">
    <property type="entry name" value="ELECTRON TRANSFER FLAVOPROTEIN-UBIQUINONE OXIDOREDUCTASE, MITOCHONDRIAL"/>
    <property type="match status" value="1"/>
</dbReference>
<evidence type="ECO:0000313" key="18">
    <source>
        <dbReference type="Proteomes" id="UP000183794"/>
    </source>
</evidence>
<keyword evidence="11 15" id="KW-0408">Iron</keyword>
<dbReference type="AlphaFoldDB" id="A0A1K9Z5X3"/>
<evidence type="ECO:0000256" key="13">
    <source>
        <dbReference type="ARBA" id="ARBA00023075"/>
    </source>
</evidence>
<evidence type="ECO:0000256" key="15">
    <source>
        <dbReference type="RuleBase" id="RU366068"/>
    </source>
</evidence>
<evidence type="ECO:0000256" key="2">
    <source>
        <dbReference type="ARBA" id="ARBA00002819"/>
    </source>
</evidence>
<keyword evidence="4 15" id="KW-0813">Transport</keyword>
<dbReference type="Pfam" id="PF13450">
    <property type="entry name" value="NAD_binding_8"/>
    <property type="match status" value="1"/>
</dbReference>
<dbReference type="InterPro" id="IPR017896">
    <property type="entry name" value="4Fe4S_Fe-S-bd"/>
</dbReference>
<dbReference type="PROSITE" id="PS51257">
    <property type="entry name" value="PROKAR_LIPOPROTEIN"/>
    <property type="match status" value="1"/>
</dbReference>
<keyword evidence="8" id="KW-0809">Transit peptide</keyword>
<keyword evidence="5 15" id="KW-0285">Flavoprotein</keyword>
<dbReference type="Gene3D" id="3.30.9.90">
    <property type="match status" value="1"/>
</dbReference>